<keyword evidence="2" id="KW-0521">NADP</keyword>
<dbReference type="GO" id="GO:0016616">
    <property type="term" value="F:oxidoreductase activity, acting on the CH-OH group of donors, NAD or NADP as acceptor"/>
    <property type="evidence" value="ECO:0007669"/>
    <property type="project" value="TreeGrafter"/>
</dbReference>
<dbReference type="AlphaFoldDB" id="G0S2V1"/>
<dbReference type="HOGENOM" id="CLU_010194_5_0_1"/>
<dbReference type="Proteomes" id="UP000008066">
    <property type="component" value="Unassembled WGS sequence"/>
</dbReference>
<keyword evidence="3" id="KW-0560">Oxidoreductase</keyword>
<dbReference type="Gene3D" id="3.40.50.720">
    <property type="entry name" value="NAD(P)-binding Rossmann-like Domain"/>
    <property type="match status" value="1"/>
</dbReference>
<dbReference type="InterPro" id="IPR002347">
    <property type="entry name" value="SDR_fam"/>
</dbReference>
<dbReference type="GeneID" id="18255896"/>
<accession>G0S2V1</accession>
<dbReference type="OMA" id="MMPPARI"/>
<dbReference type="Pfam" id="PF00106">
    <property type="entry name" value="adh_short"/>
    <property type="match status" value="1"/>
</dbReference>
<comment type="similarity">
    <text evidence="1 4">Belongs to the short-chain dehydrogenases/reductases (SDR) family.</text>
</comment>
<name>G0S2V1_CHATD</name>
<dbReference type="PRINTS" id="PR00080">
    <property type="entry name" value="SDRFAMILY"/>
</dbReference>
<protein>
    <submittedName>
        <fullName evidence="5">Uncharacterized protein</fullName>
    </submittedName>
</protein>
<keyword evidence="6" id="KW-1185">Reference proteome</keyword>
<dbReference type="RefSeq" id="XP_006692353.1">
    <property type="nucleotide sequence ID" value="XM_006692290.1"/>
</dbReference>
<sequence length="360" mass="39729">MATYREYGGFHIDTLGRAVRKTLLNESITLPLALAATYLSQPSSAAILTKLLHYITTLGINPKTLNLPKFARLALYLGATGLALTTNDTLNKWVANNWTRNSRSEWADWSKEIVVVTGGSSGIGQHIVQGLLKRNPRTTIVIVDFAPLSWVPPEGMLGKTLHYYQADLSKADVVEDVCARIRKEVGHPTVLVNNAGICRGFTIADGTYADTDATLRTNLTAPFLLIKEFLPHMVSTNHGHIVNISSMSAVVPPPEMVDYAASKAGLFAMHEGLSLELKYRYKAPKVRLTCLLPNFIRTPLLTGKARHPKQPQFFAPLLDVETKGGPEWLFRTLVFSTTRNMDVEFKGRQKIDETGGLMAN</sequence>
<evidence type="ECO:0000256" key="4">
    <source>
        <dbReference type="RuleBase" id="RU000363"/>
    </source>
</evidence>
<dbReference type="KEGG" id="cthr:CTHT_0018580"/>
<dbReference type="eggNOG" id="KOG1201">
    <property type="taxonomic scope" value="Eukaryota"/>
</dbReference>
<reference evidence="5 6" key="1">
    <citation type="journal article" date="2011" name="Cell">
        <title>Insight into structure and assembly of the nuclear pore complex by utilizing the genome of a eukaryotic thermophile.</title>
        <authorList>
            <person name="Amlacher S."/>
            <person name="Sarges P."/>
            <person name="Flemming D."/>
            <person name="van Noort V."/>
            <person name="Kunze R."/>
            <person name="Devos D.P."/>
            <person name="Arumugam M."/>
            <person name="Bork P."/>
            <person name="Hurt E."/>
        </authorList>
    </citation>
    <scope>NUCLEOTIDE SEQUENCE [LARGE SCALE GENOMIC DNA]</scope>
    <source>
        <strain evidence="6">DSM 1495 / CBS 144.50 / IMI 039719</strain>
    </source>
</reference>
<evidence type="ECO:0000313" key="6">
    <source>
        <dbReference type="Proteomes" id="UP000008066"/>
    </source>
</evidence>
<dbReference type="SUPFAM" id="SSF51735">
    <property type="entry name" value="NAD(P)-binding Rossmann-fold domains"/>
    <property type="match status" value="1"/>
</dbReference>
<dbReference type="InterPro" id="IPR036291">
    <property type="entry name" value="NAD(P)-bd_dom_sf"/>
</dbReference>
<dbReference type="PANTHER" id="PTHR24322">
    <property type="entry name" value="PKSB"/>
    <property type="match status" value="1"/>
</dbReference>
<dbReference type="EMBL" id="GL988040">
    <property type="protein sequence ID" value="EGS22334.1"/>
    <property type="molecule type" value="Genomic_DNA"/>
</dbReference>
<dbReference type="PROSITE" id="PS00061">
    <property type="entry name" value="ADH_SHORT"/>
    <property type="match status" value="1"/>
</dbReference>
<gene>
    <name evidence="5" type="ORF">CTHT_0018580</name>
</gene>
<organism evidence="6">
    <name type="scientific">Chaetomium thermophilum (strain DSM 1495 / CBS 144.50 / IMI 039719)</name>
    <name type="common">Thermochaetoides thermophila</name>
    <dbReference type="NCBI Taxonomy" id="759272"/>
    <lineage>
        <taxon>Eukaryota</taxon>
        <taxon>Fungi</taxon>
        <taxon>Dikarya</taxon>
        <taxon>Ascomycota</taxon>
        <taxon>Pezizomycotina</taxon>
        <taxon>Sordariomycetes</taxon>
        <taxon>Sordariomycetidae</taxon>
        <taxon>Sordariales</taxon>
        <taxon>Chaetomiaceae</taxon>
        <taxon>Thermochaetoides</taxon>
    </lineage>
</organism>
<evidence type="ECO:0000256" key="1">
    <source>
        <dbReference type="ARBA" id="ARBA00006484"/>
    </source>
</evidence>
<dbReference type="OrthoDB" id="10253736at2759"/>
<proteinExistence type="inferred from homology"/>
<evidence type="ECO:0000256" key="3">
    <source>
        <dbReference type="ARBA" id="ARBA00023002"/>
    </source>
</evidence>
<dbReference type="InterPro" id="IPR020904">
    <property type="entry name" value="Sc_DH/Rdtase_CS"/>
</dbReference>
<dbReference type="PRINTS" id="PR00081">
    <property type="entry name" value="GDHRDH"/>
</dbReference>
<dbReference type="PANTHER" id="PTHR24322:SF736">
    <property type="entry name" value="RETINOL DEHYDROGENASE 10"/>
    <property type="match status" value="1"/>
</dbReference>
<evidence type="ECO:0000313" key="5">
    <source>
        <dbReference type="EMBL" id="EGS22334.1"/>
    </source>
</evidence>
<evidence type="ECO:0000256" key="2">
    <source>
        <dbReference type="ARBA" id="ARBA00022857"/>
    </source>
</evidence>